<dbReference type="Gene3D" id="3.40.50.150">
    <property type="entry name" value="Vaccinia Virus protein VP39"/>
    <property type="match status" value="1"/>
</dbReference>
<dbReference type="Pfam" id="PF08704">
    <property type="entry name" value="GCD14"/>
    <property type="match status" value="1"/>
</dbReference>
<feature type="region of interest" description="Disordered" evidence="5">
    <location>
        <begin position="1"/>
        <end position="23"/>
    </location>
</feature>
<evidence type="ECO:0000256" key="2">
    <source>
        <dbReference type="ARBA" id="ARBA00022679"/>
    </source>
</evidence>
<accession>A0A7D5GMM1</accession>
<keyword evidence="3" id="KW-0949">S-adenosyl-L-methionine</keyword>
<dbReference type="AlphaFoldDB" id="A0A7D5GMM1"/>
<dbReference type="SUPFAM" id="SSF53335">
    <property type="entry name" value="S-adenosyl-L-methionine-dependent methyltransferases"/>
    <property type="match status" value="1"/>
</dbReference>
<evidence type="ECO:0000259" key="6">
    <source>
        <dbReference type="Pfam" id="PF08704"/>
    </source>
</evidence>
<dbReference type="InterPro" id="IPR049470">
    <property type="entry name" value="TRM61_C"/>
</dbReference>
<keyword evidence="1 7" id="KW-0489">Methyltransferase</keyword>
<evidence type="ECO:0000256" key="1">
    <source>
        <dbReference type="ARBA" id="ARBA00022603"/>
    </source>
</evidence>
<dbReference type="PROSITE" id="PS51620">
    <property type="entry name" value="SAM_TRM61"/>
    <property type="match status" value="1"/>
</dbReference>
<dbReference type="RefSeq" id="WP_179262618.1">
    <property type="nucleotide sequence ID" value="NZ_CP058601.1"/>
</dbReference>
<gene>
    <name evidence="7" type="ORF">HYG82_16180</name>
</gene>
<dbReference type="InterPro" id="IPR014816">
    <property type="entry name" value="tRNA_MeTrfase_Gcd14"/>
</dbReference>
<dbReference type="PANTHER" id="PTHR12133:SF1">
    <property type="entry name" value="TRNA (ADENINE(58)-N(1))-METHYLTRANSFERASE, MITOCHONDRIAL"/>
    <property type="match status" value="1"/>
</dbReference>
<evidence type="ECO:0000256" key="4">
    <source>
        <dbReference type="ARBA" id="ARBA00022694"/>
    </source>
</evidence>
<dbReference type="GO" id="GO:0030488">
    <property type="term" value="P:tRNA methylation"/>
    <property type="evidence" value="ECO:0007669"/>
    <property type="project" value="InterPro"/>
</dbReference>
<feature type="domain" description="tRNA (adenine(58)-N(1))-methyltransferase catalytic subunit TRM61 C-terminal" evidence="6">
    <location>
        <begin position="92"/>
        <end position="238"/>
    </location>
</feature>
<keyword evidence="2" id="KW-0808">Transferase</keyword>
<keyword evidence="8" id="KW-1185">Reference proteome</keyword>
<keyword evidence="4" id="KW-0819">tRNA processing</keyword>
<dbReference type="GO" id="GO:0031515">
    <property type="term" value="C:tRNA (m1A) methyltransferase complex"/>
    <property type="evidence" value="ECO:0007669"/>
    <property type="project" value="InterPro"/>
</dbReference>
<evidence type="ECO:0000313" key="8">
    <source>
        <dbReference type="Proteomes" id="UP000509241"/>
    </source>
</evidence>
<dbReference type="GeneID" id="56034861"/>
<protein>
    <submittedName>
        <fullName evidence="7">Methyltransferase domain-containing protein</fullName>
    </submittedName>
</protein>
<sequence length="263" mass="28050">MSDPDDADDEVTAETAGEGDRSPVLLVRGDREYLVEPGDEMGTDLGVLDVPEDVRPGDALETHLGDEFRVRRLRGPDLFHHFERTGAPMVPRDIGLVIGETGIARGDRVLDAGTGTGVLAASMARAGASVVTYERDPEFADVARENMALGGVADAVDVRTGDVLEDLDGLEPSSFDVCTLDTGDAPSIVDYAPTLLVDGGFVAVYSPFIESTREVVTAAREAGLSNVTTRETIQREMQFDDRGSRPSTAPVGHTGYLTIARNE</sequence>
<organism evidence="7 8">
    <name type="scientific">Natrinema halophilum</name>
    <dbReference type="NCBI Taxonomy" id="1699371"/>
    <lineage>
        <taxon>Archaea</taxon>
        <taxon>Methanobacteriati</taxon>
        <taxon>Methanobacteriota</taxon>
        <taxon>Stenosarchaea group</taxon>
        <taxon>Halobacteria</taxon>
        <taxon>Halobacteriales</taxon>
        <taxon>Natrialbaceae</taxon>
        <taxon>Natrinema</taxon>
    </lineage>
</organism>
<feature type="compositionally biased region" description="Acidic residues" evidence="5">
    <location>
        <begin position="1"/>
        <end position="12"/>
    </location>
</feature>
<evidence type="ECO:0000256" key="3">
    <source>
        <dbReference type="ARBA" id="ARBA00022691"/>
    </source>
</evidence>
<dbReference type="InterPro" id="IPR029063">
    <property type="entry name" value="SAM-dependent_MTases_sf"/>
</dbReference>
<dbReference type="GO" id="GO:0160107">
    <property type="term" value="F:tRNA (adenine(58)-N1)-methyltransferase activity"/>
    <property type="evidence" value="ECO:0007669"/>
    <property type="project" value="InterPro"/>
</dbReference>
<dbReference type="EMBL" id="CP058601">
    <property type="protein sequence ID" value="QLG50272.1"/>
    <property type="molecule type" value="Genomic_DNA"/>
</dbReference>
<dbReference type="OrthoDB" id="30774at2157"/>
<name>A0A7D5GMM1_9EURY</name>
<dbReference type="PANTHER" id="PTHR12133">
    <property type="entry name" value="TRNA (ADENINE(58)-N(1))-METHYLTRANSFERASE"/>
    <property type="match status" value="1"/>
</dbReference>
<dbReference type="Proteomes" id="UP000509241">
    <property type="component" value="Chromosome"/>
</dbReference>
<proteinExistence type="predicted"/>
<reference evidence="7 8" key="1">
    <citation type="submission" date="2020-07" db="EMBL/GenBank/DDBJ databases">
        <authorList>
            <person name="Cui H."/>
        </authorList>
    </citation>
    <scope>NUCLEOTIDE SEQUENCE [LARGE SCALE GENOMIC DNA]</scope>
    <source>
        <strain evidence="7 8">YPL8</strain>
    </source>
</reference>
<dbReference type="CDD" id="cd02440">
    <property type="entry name" value="AdoMet_MTases"/>
    <property type="match status" value="1"/>
</dbReference>
<evidence type="ECO:0000256" key="5">
    <source>
        <dbReference type="SAM" id="MobiDB-lite"/>
    </source>
</evidence>
<evidence type="ECO:0000313" key="7">
    <source>
        <dbReference type="EMBL" id="QLG50272.1"/>
    </source>
</evidence>
<dbReference type="KEGG" id="haly:HYG82_16180"/>